<evidence type="ECO:0000256" key="8">
    <source>
        <dbReference type="ARBA" id="ARBA00023034"/>
    </source>
</evidence>
<evidence type="ECO:0000256" key="1">
    <source>
        <dbReference type="ARBA" id="ARBA00004323"/>
    </source>
</evidence>
<keyword evidence="12" id="KW-1185">Reference proteome</keyword>
<evidence type="ECO:0000256" key="2">
    <source>
        <dbReference type="ARBA" id="ARBA00008661"/>
    </source>
</evidence>
<evidence type="ECO:0000256" key="4">
    <source>
        <dbReference type="ARBA" id="ARBA00022679"/>
    </source>
</evidence>
<comment type="similarity">
    <text evidence="2 10">Belongs to the glycosyltransferase 31 family.</text>
</comment>
<dbReference type="OrthoDB" id="5512589at2759"/>
<dbReference type="GO" id="GO:0016758">
    <property type="term" value="F:hexosyltransferase activity"/>
    <property type="evidence" value="ECO:0007669"/>
    <property type="project" value="InterPro"/>
</dbReference>
<keyword evidence="7" id="KW-1133">Transmembrane helix</keyword>
<organism evidence="12 13">
    <name type="scientific">Heligmosomoides polygyrus</name>
    <name type="common">Parasitic roundworm</name>
    <dbReference type="NCBI Taxonomy" id="6339"/>
    <lineage>
        <taxon>Eukaryota</taxon>
        <taxon>Metazoa</taxon>
        <taxon>Ecdysozoa</taxon>
        <taxon>Nematoda</taxon>
        <taxon>Chromadorea</taxon>
        <taxon>Rhabditida</taxon>
        <taxon>Rhabditina</taxon>
        <taxon>Rhabditomorpha</taxon>
        <taxon>Strongyloidea</taxon>
        <taxon>Heligmosomidae</taxon>
        <taxon>Heligmosomoides</taxon>
    </lineage>
</organism>
<evidence type="ECO:0000256" key="3">
    <source>
        <dbReference type="ARBA" id="ARBA00022676"/>
    </source>
</evidence>
<sequence length="204" mass="23675">MFLIGTGHMTESIRKEISTFKDILQVDVQDSYFNLVYKVTFEICNKLVPIEFRSFVWFQLLASYRWIAANHPDKHVLKIDSDVAVLLDEVESLLVDPSERLIQCSVNRYTMVERRVSHKWYIPESALPEFFLPNYCDGPMYLMTPAAMASILDVAWRAKVFEVEDVFFTGVLSRMAGVQLRSQRGMWHIWVSMNIAVRLDQAIA</sequence>
<evidence type="ECO:0000313" key="13">
    <source>
        <dbReference type="WBParaSite" id="HPBE_0001563001-mRNA-1"/>
    </source>
</evidence>
<dbReference type="InterPro" id="IPR002659">
    <property type="entry name" value="Glyco_trans_31"/>
</dbReference>
<dbReference type="PANTHER" id="PTHR11214">
    <property type="entry name" value="BETA-1,3-N-ACETYLGLUCOSAMINYLTRANSFERASE"/>
    <property type="match status" value="1"/>
</dbReference>
<evidence type="ECO:0000256" key="7">
    <source>
        <dbReference type="ARBA" id="ARBA00022989"/>
    </source>
</evidence>
<evidence type="ECO:0000256" key="10">
    <source>
        <dbReference type="RuleBase" id="RU363063"/>
    </source>
</evidence>
<dbReference type="EMBL" id="UZAH01028955">
    <property type="protein sequence ID" value="VDP03370.1"/>
    <property type="molecule type" value="Genomic_DNA"/>
</dbReference>
<keyword evidence="8 10" id="KW-0333">Golgi apparatus</keyword>
<keyword evidence="9" id="KW-0472">Membrane</keyword>
<keyword evidence="4" id="KW-0808">Transferase</keyword>
<reference evidence="13" key="2">
    <citation type="submission" date="2019-09" db="UniProtKB">
        <authorList>
            <consortium name="WormBaseParasite"/>
        </authorList>
    </citation>
    <scope>IDENTIFICATION</scope>
</reference>
<dbReference type="GO" id="GO:0006493">
    <property type="term" value="P:protein O-linked glycosylation"/>
    <property type="evidence" value="ECO:0007669"/>
    <property type="project" value="TreeGrafter"/>
</dbReference>
<dbReference type="Proteomes" id="UP000050761">
    <property type="component" value="Unassembled WGS sequence"/>
</dbReference>
<dbReference type="PANTHER" id="PTHR11214:SF391">
    <property type="entry name" value="BETA-1,3-GALACTOSYLTRANSFERASE BRE-2-RELATED"/>
    <property type="match status" value="1"/>
</dbReference>
<evidence type="ECO:0000256" key="9">
    <source>
        <dbReference type="ARBA" id="ARBA00023136"/>
    </source>
</evidence>
<evidence type="ECO:0000313" key="12">
    <source>
        <dbReference type="Proteomes" id="UP000050761"/>
    </source>
</evidence>
<dbReference type="Pfam" id="PF01762">
    <property type="entry name" value="Galactosyl_T"/>
    <property type="match status" value="2"/>
</dbReference>
<gene>
    <name evidence="11" type="ORF">HPBE_LOCUS15629</name>
</gene>
<dbReference type="GO" id="GO:0000139">
    <property type="term" value="C:Golgi membrane"/>
    <property type="evidence" value="ECO:0007669"/>
    <property type="project" value="UniProtKB-SubCell"/>
</dbReference>
<proteinExistence type="inferred from homology"/>
<evidence type="ECO:0000256" key="6">
    <source>
        <dbReference type="ARBA" id="ARBA00022968"/>
    </source>
</evidence>
<dbReference type="AlphaFoldDB" id="A0A183G2S2"/>
<evidence type="ECO:0000256" key="5">
    <source>
        <dbReference type="ARBA" id="ARBA00022692"/>
    </source>
</evidence>
<comment type="subcellular location">
    <subcellularLocation>
        <location evidence="1 10">Golgi apparatus membrane</location>
        <topology evidence="1 10">Single-pass type II membrane protein</topology>
    </subcellularLocation>
</comment>
<evidence type="ECO:0000313" key="11">
    <source>
        <dbReference type="EMBL" id="VDP03370.1"/>
    </source>
</evidence>
<dbReference type="WBParaSite" id="HPBE_0001563001-mRNA-1">
    <property type="protein sequence ID" value="HPBE_0001563001-mRNA-1"/>
    <property type="gene ID" value="HPBE_0001563001"/>
</dbReference>
<keyword evidence="5" id="KW-0812">Transmembrane</keyword>
<keyword evidence="3 10" id="KW-0328">Glycosyltransferase</keyword>
<dbReference type="EC" id="2.4.1.-" evidence="10"/>
<keyword evidence="6" id="KW-0735">Signal-anchor</keyword>
<accession>A0A3P8AHM5</accession>
<accession>A0A183G2S2</accession>
<protein>
    <recommendedName>
        <fullName evidence="10">Hexosyltransferase</fullName>
        <ecNumber evidence="10">2.4.1.-</ecNumber>
    </recommendedName>
</protein>
<name>A0A183G2S2_HELPZ</name>
<reference evidence="11 12" key="1">
    <citation type="submission" date="2018-11" db="EMBL/GenBank/DDBJ databases">
        <authorList>
            <consortium name="Pathogen Informatics"/>
        </authorList>
    </citation>
    <scope>NUCLEOTIDE SEQUENCE [LARGE SCALE GENOMIC DNA]</scope>
</reference>